<dbReference type="InterPro" id="IPR007146">
    <property type="entry name" value="Sas10/Utp3/C1D"/>
</dbReference>
<dbReference type="GO" id="GO:0000462">
    <property type="term" value="P:maturation of SSU-rRNA from tricistronic rRNA transcript (SSU-rRNA, 5.8S rRNA, LSU-rRNA)"/>
    <property type="evidence" value="ECO:0007669"/>
    <property type="project" value="TreeGrafter"/>
</dbReference>
<feature type="compositionally biased region" description="Basic and acidic residues" evidence="2">
    <location>
        <begin position="118"/>
        <end position="130"/>
    </location>
</feature>
<organism evidence="3">
    <name type="scientific">Loa loa</name>
    <name type="common">Eye worm</name>
    <name type="synonym">Filaria loa</name>
    <dbReference type="NCBI Taxonomy" id="7209"/>
    <lineage>
        <taxon>Eukaryota</taxon>
        <taxon>Metazoa</taxon>
        <taxon>Ecdysozoa</taxon>
        <taxon>Nematoda</taxon>
        <taxon>Chromadorea</taxon>
        <taxon>Rhabditida</taxon>
        <taxon>Spirurina</taxon>
        <taxon>Spiruromorpha</taxon>
        <taxon>Filarioidea</taxon>
        <taxon>Onchocercidae</taxon>
        <taxon>Loa</taxon>
    </lineage>
</organism>
<dbReference type="FunCoup" id="A0A1S0TRA9">
    <property type="interactions" value="2619"/>
</dbReference>
<sequence length="313" mass="36736">MSEEQQRYASIVTDCMKTSTELLNTAKEFCIQLQKEKERDGISFYEVKNRDLLAYTRDLVYLMYQMCIGNSIQGDPAIERLVYLRTVLERMRPIEYRMKSHVEKLILLASDGTSNDVKTLRPHPEQLKVDDESEELESENSSDEDASKETKPKNMFHRNLWQYIIMFTEDEEEVEERKMERARRRALQSSLIQDLRAQYSEAPEEFQDDSIVRRKKQEDVEKQKYEEDYFIRLQMTKKEKHNKRIQDRQNILDELLHFGSYMAVKNTEKGGDNTAGGSAGGKRRKVGKNRKFSKKPNHAGAKGKKGKSKSRKK</sequence>
<comment type="similarity">
    <text evidence="1">Belongs to the SAS10 family.</text>
</comment>
<feature type="compositionally biased region" description="Basic residues" evidence="2">
    <location>
        <begin position="281"/>
        <end position="313"/>
    </location>
</feature>
<gene>
    <name evidence="3" type="ORF">LOAG_10326</name>
</gene>
<evidence type="ECO:0000313" key="3">
    <source>
        <dbReference type="EMBL" id="EFO18169.1"/>
    </source>
</evidence>
<reference evidence="3" key="1">
    <citation type="submission" date="2012-04" db="EMBL/GenBank/DDBJ databases">
        <title>The Genome Sequence of Loa loa.</title>
        <authorList>
            <consortium name="The Broad Institute Genome Sequencing Platform"/>
            <consortium name="Broad Institute Genome Sequencing Center for Infectious Disease"/>
            <person name="Nutman T.B."/>
            <person name="Fink D.L."/>
            <person name="Russ C."/>
            <person name="Young S."/>
            <person name="Zeng Q."/>
            <person name="Gargeya S."/>
            <person name="Alvarado L."/>
            <person name="Berlin A."/>
            <person name="Chapman S.B."/>
            <person name="Chen Z."/>
            <person name="Freedman E."/>
            <person name="Gellesch M."/>
            <person name="Goldberg J."/>
            <person name="Griggs A."/>
            <person name="Gujja S."/>
            <person name="Heilman E.R."/>
            <person name="Heiman D."/>
            <person name="Howarth C."/>
            <person name="Mehta T."/>
            <person name="Neiman D."/>
            <person name="Pearson M."/>
            <person name="Roberts A."/>
            <person name="Saif S."/>
            <person name="Shea T."/>
            <person name="Shenoy N."/>
            <person name="Sisk P."/>
            <person name="Stolte C."/>
            <person name="Sykes S."/>
            <person name="White J."/>
            <person name="Yandava C."/>
            <person name="Haas B."/>
            <person name="Henn M.R."/>
            <person name="Nusbaum C."/>
            <person name="Birren B."/>
        </authorList>
    </citation>
    <scope>NUCLEOTIDE SEQUENCE [LARGE SCALE GENOMIC DNA]</scope>
</reference>
<dbReference type="OMA" id="PPKMMAV"/>
<dbReference type="RefSeq" id="XP_003145900.1">
    <property type="nucleotide sequence ID" value="XM_003145852.1"/>
</dbReference>
<dbReference type="OrthoDB" id="203440at2759"/>
<protein>
    <recommendedName>
        <fullName evidence="4">Neuroguidin</fullName>
    </recommendedName>
</protein>
<dbReference type="GeneID" id="9947770"/>
<dbReference type="CTD" id="9947770"/>
<dbReference type="PANTHER" id="PTHR13237">
    <property type="entry name" value="SOMETHING ABOUT SILENCING PROTEIN 10-RELATED"/>
    <property type="match status" value="1"/>
</dbReference>
<accession>A0A1S0TRA9</accession>
<dbReference type="PANTHER" id="PTHR13237:SF9">
    <property type="entry name" value="NEUROGUIDIN"/>
    <property type="match status" value="1"/>
</dbReference>
<feature type="compositionally biased region" description="Acidic residues" evidence="2">
    <location>
        <begin position="131"/>
        <end position="144"/>
    </location>
</feature>
<dbReference type="GO" id="GO:0032040">
    <property type="term" value="C:small-subunit processome"/>
    <property type="evidence" value="ECO:0007669"/>
    <property type="project" value="TreeGrafter"/>
</dbReference>
<feature type="region of interest" description="Disordered" evidence="2">
    <location>
        <begin position="116"/>
        <end position="151"/>
    </location>
</feature>
<dbReference type="Pfam" id="PF04000">
    <property type="entry name" value="Sas10_Utp3"/>
    <property type="match status" value="1"/>
</dbReference>
<dbReference type="AlphaFoldDB" id="A0A1S0TRA9"/>
<dbReference type="EMBL" id="JH712388">
    <property type="protein sequence ID" value="EFO18169.1"/>
    <property type="molecule type" value="Genomic_DNA"/>
</dbReference>
<proteinExistence type="inferred from homology"/>
<dbReference type="InParanoid" id="A0A1S0TRA9"/>
<evidence type="ECO:0000256" key="2">
    <source>
        <dbReference type="SAM" id="MobiDB-lite"/>
    </source>
</evidence>
<evidence type="ECO:0008006" key="4">
    <source>
        <dbReference type="Google" id="ProtNLM"/>
    </source>
</evidence>
<dbReference type="KEGG" id="loa:LOAG_10326"/>
<name>A0A1S0TRA9_LOALO</name>
<feature type="region of interest" description="Disordered" evidence="2">
    <location>
        <begin position="267"/>
        <end position="313"/>
    </location>
</feature>
<evidence type="ECO:0000256" key="1">
    <source>
        <dbReference type="ARBA" id="ARBA00010979"/>
    </source>
</evidence>